<dbReference type="SUPFAM" id="SSF47923">
    <property type="entry name" value="Ypt/Rab-GAP domain of gyp1p"/>
    <property type="match status" value="2"/>
</dbReference>
<comment type="caution">
    <text evidence="3">The sequence shown here is derived from an EMBL/GenBank/DDBJ whole genome shotgun (WGS) entry which is preliminary data.</text>
</comment>
<dbReference type="PANTHER" id="PTHR47219">
    <property type="entry name" value="RAB GTPASE-ACTIVATING PROTEIN 1-LIKE"/>
    <property type="match status" value="1"/>
</dbReference>
<keyword evidence="4" id="KW-1185">Reference proteome</keyword>
<feature type="domain" description="Rab-GAP TBC" evidence="2">
    <location>
        <begin position="18"/>
        <end position="283"/>
    </location>
</feature>
<dbReference type="GO" id="GO:0005773">
    <property type="term" value="C:vacuole"/>
    <property type="evidence" value="ECO:0007669"/>
    <property type="project" value="UniProtKB-ARBA"/>
</dbReference>
<sequence>MVPTSGPRTSSYFTISLLLFRPRYLQVWSRLIGNHLNIDKALYNQCLRLSDQNSVPLSELDFSPVDSGNLPVSPSVNTDCPTCAVVFANFNATPIRQELCFSCPHTYIDSLLTVELSPFVNANSRLCLDRSICLRSAKKDLSRTFHTMRLFQPGCPFHTRLHNLLAAFVMYQPRIGYLPGMSYLAAVLLLAVADVFDSFVLFANILDKPCHRAFYNPDESEFVVYFRAFSQLLADRMPRLYAHFVQVGVEPNIYLFDWVFTIFSRVLPLEAALRVWDVYCAEGDIILFRVALTLLLHFQPNLVRLSFDQLVSFLTNRLPLELTGDQLMKLVYSVRLKRSVWAHYLARAQSVHGLHSASHNKSVNFALRTPKHLPSPNGVTYRNTRESTEFKSPTSHDIVTVPDPDPREFRPGLVDHSVRSLYSPGSTVSIDLLEEKFERTDKRASMYPDISEWIQAVDWDSGQKTPWTVEPHASPFHASVFTFDEVPSSAPPAIQMRSPKDWRFSRRPSDWVLSELDRIKSTKQNARSVSSHDFRVQTSCSSLPRRAASLHLIKAPLFHRSHSKELSTKPNSMTSDHIVLTTHTLNELVP</sequence>
<dbReference type="OrthoDB" id="294251at2759"/>
<dbReference type="Proteomes" id="UP000728185">
    <property type="component" value="Unassembled WGS sequence"/>
</dbReference>
<dbReference type="EMBL" id="LUCM01001006">
    <property type="protein sequence ID" value="KAA0199651.1"/>
    <property type="molecule type" value="Genomic_DNA"/>
</dbReference>
<dbReference type="InterPro" id="IPR050302">
    <property type="entry name" value="Rab_GAP_TBC_domain"/>
</dbReference>
<dbReference type="GO" id="GO:0031410">
    <property type="term" value="C:cytoplasmic vesicle"/>
    <property type="evidence" value="ECO:0007669"/>
    <property type="project" value="UniProtKB-ARBA"/>
</dbReference>
<dbReference type="Gene3D" id="1.10.8.270">
    <property type="entry name" value="putative rabgap domain of human tbc1 domain family member 14 like domains"/>
    <property type="match status" value="1"/>
</dbReference>
<dbReference type="FunFam" id="1.10.472.80:FF:000006">
    <property type="entry name" value="TBC1 domain family member 14"/>
    <property type="match status" value="1"/>
</dbReference>
<gene>
    <name evidence="3" type="ORF">FBUS_09981</name>
</gene>
<dbReference type="PANTHER" id="PTHR47219:SF15">
    <property type="entry name" value="TBC1 DOMAIN FAMILY MEMBER 12 ISOFORM X1"/>
    <property type="match status" value="1"/>
</dbReference>
<proteinExistence type="predicted"/>
<name>A0A8E0S242_9TREM</name>
<dbReference type="Pfam" id="PF00566">
    <property type="entry name" value="RabGAP-TBC"/>
    <property type="match status" value="1"/>
</dbReference>
<reference evidence="3" key="1">
    <citation type="submission" date="2019-05" db="EMBL/GenBank/DDBJ databases">
        <title>Annotation for the trematode Fasciolopsis buski.</title>
        <authorList>
            <person name="Choi Y.-J."/>
        </authorList>
    </citation>
    <scope>NUCLEOTIDE SEQUENCE</scope>
    <source>
        <strain evidence="3">HT</strain>
        <tissue evidence="3">Whole worm</tissue>
    </source>
</reference>
<dbReference type="InterPro" id="IPR035969">
    <property type="entry name" value="Rab-GAP_TBC_sf"/>
</dbReference>
<feature type="region of interest" description="Disordered" evidence="1">
    <location>
        <begin position="376"/>
        <end position="406"/>
    </location>
</feature>
<dbReference type="GO" id="GO:0005096">
    <property type="term" value="F:GTPase activator activity"/>
    <property type="evidence" value="ECO:0007669"/>
    <property type="project" value="TreeGrafter"/>
</dbReference>
<dbReference type="PROSITE" id="PS50086">
    <property type="entry name" value="TBC_RABGAP"/>
    <property type="match status" value="1"/>
</dbReference>
<evidence type="ECO:0000259" key="2">
    <source>
        <dbReference type="PROSITE" id="PS50086"/>
    </source>
</evidence>
<evidence type="ECO:0000313" key="3">
    <source>
        <dbReference type="EMBL" id="KAA0199651.1"/>
    </source>
</evidence>
<dbReference type="Gene3D" id="1.10.472.80">
    <property type="entry name" value="Ypt/Rab-GAP domain of gyp1p, domain 3"/>
    <property type="match status" value="1"/>
</dbReference>
<evidence type="ECO:0000256" key="1">
    <source>
        <dbReference type="SAM" id="MobiDB-lite"/>
    </source>
</evidence>
<dbReference type="GO" id="GO:0016192">
    <property type="term" value="P:vesicle-mediated transport"/>
    <property type="evidence" value="ECO:0007669"/>
    <property type="project" value="UniProtKB-ARBA"/>
</dbReference>
<dbReference type="GO" id="GO:0031267">
    <property type="term" value="F:small GTPase binding"/>
    <property type="evidence" value="ECO:0007669"/>
    <property type="project" value="TreeGrafter"/>
</dbReference>
<dbReference type="AlphaFoldDB" id="A0A8E0S242"/>
<dbReference type="InterPro" id="IPR000195">
    <property type="entry name" value="Rab-GAP-TBC_dom"/>
</dbReference>
<dbReference type="SMART" id="SM00164">
    <property type="entry name" value="TBC"/>
    <property type="match status" value="1"/>
</dbReference>
<evidence type="ECO:0000313" key="4">
    <source>
        <dbReference type="Proteomes" id="UP000728185"/>
    </source>
</evidence>
<organism evidence="3 4">
    <name type="scientific">Fasciolopsis buskii</name>
    <dbReference type="NCBI Taxonomy" id="27845"/>
    <lineage>
        <taxon>Eukaryota</taxon>
        <taxon>Metazoa</taxon>
        <taxon>Spiralia</taxon>
        <taxon>Lophotrochozoa</taxon>
        <taxon>Platyhelminthes</taxon>
        <taxon>Trematoda</taxon>
        <taxon>Digenea</taxon>
        <taxon>Plagiorchiida</taxon>
        <taxon>Echinostomata</taxon>
        <taxon>Echinostomatoidea</taxon>
        <taxon>Fasciolidae</taxon>
        <taxon>Fasciolopsis</taxon>
    </lineage>
</organism>
<protein>
    <submittedName>
        <fullName evidence="3">TBC1 domain family member 14</fullName>
    </submittedName>
</protein>
<accession>A0A8E0S242</accession>